<feature type="binding site" evidence="8">
    <location>
        <position position="110"/>
    </location>
    <ligand>
        <name>FAD</name>
        <dbReference type="ChEBI" id="CHEBI:57692"/>
    </ligand>
</feature>
<evidence type="ECO:0000259" key="11">
    <source>
        <dbReference type="Pfam" id="PF05199"/>
    </source>
</evidence>
<dbReference type="PIRSF" id="PIRSF000137">
    <property type="entry name" value="Alcohol_oxidase"/>
    <property type="match status" value="1"/>
</dbReference>
<keyword evidence="4 9" id="KW-0732">Signal</keyword>
<accession>A0A8H6SPT8</accession>
<feature type="domain" description="Glucose-methanol-choline oxidoreductase C-terminal" evidence="11">
    <location>
        <begin position="468"/>
        <end position="607"/>
    </location>
</feature>
<comment type="similarity">
    <text evidence="2">Belongs to the GMC oxidoreductase family.</text>
</comment>
<dbReference type="AlphaFoldDB" id="A0A8H6SPT8"/>
<dbReference type="GeneID" id="59345352"/>
<feature type="signal peptide" evidence="9">
    <location>
        <begin position="1"/>
        <end position="18"/>
    </location>
</feature>
<evidence type="ECO:0000256" key="9">
    <source>
        <dbReference type="SAM" id="SignalP"/>
    </source>
</evidence>
<evidence type="ECO:0000259" key="10">
    <source>
        <dbReference type="Pfam" id="PF00732"/>
    </source>
</evidence>
<gene>
    <name evidence="12" type="ORF">MIND_00608100</name>
</gene>
<dbReference type="Pfam" id="PF05199">
    <property type="entry name" value="GMC_oxred_C"/>
    <property type="match status" value="1"/>
</dbReference>
<keyword evidence="5 8" id="KW-0274">FAD</keyword>
<reference evidence="12" key="1">
    <citation type="submission" date="2020-05" db="EMBL/GenBank/DDBJ databases">
        <title>Mycena genomes resolve the evolution of fungal bioluminescence.</title>
        <authorList>
            <person name="Tsai I.J."/>
        </authorList>
    </citation>
    <scope>NUCLEOTIDE SEQUENCE</scope>
    <source>
        <strain evidence="12">171206Taipei</strain>
    </source>
</reference>
<dbReference type="OrthoDB" id="269227at2759"/>
<comment type="caution">
    <text evidence="12">The sequence shown here is derived from an EMBL/GenBank/DDBJ whole genome shotgun (WGS) entry which is preliminary data.</text>
</comment>
<dbReference type="InterPro" id="IPR036188">
    <property type="entry name" value="FAD/NAD-bd_sf"/>
</dbReference>
<evidence type="ECO:0000256" key="3">
    <source>
        <dbReference type="ARBA" id="ARBA00022630"/>
    </source>
</evidence>
<name>A0A8H6SPT8_9AGAR</name>
<feature type="binding site" evidence="8">
    <location>
        <position position="269"/>
    </location>
    <ligand>
        <name>FAD</name>
        <dbReference type="ChEBI" id="CHEBI:57692"/>
    </ligand>
</feature>
<dbReference type="InterPro" id="IPR000172">
    <property type="entry name" value="GMC_OxRdtase_N"/>
</dbReference>
<dbReference type="InterPro" id="IPR012132">
    <property type="entry name" value="GMC_OxRdtase"/>
</dbReference>
<evidence type="ECO:0000313" key="13">
    <source>
        <dbReference type="Proteomes" id="UP000636479"/>
    </source>
</evidence>
<feature type="chain" id="PRO_5034866312" evidence="9">
    <location>
        <begin position="19"/>
        <end position="619"/>
    </location>
</feature>
<dbReference type="PANTHER" id="PTHR11552">
    <property type="entry name" value="GLUCOSE-METHANOL-CHOLINE GMC OXIDOREDUCTASE"/>
    <property type="match status" value="1"/>
</dbReference>
<dbReference type="GO" id="GO:0050660">
    <property type="term" value="F:flavin adenine dinucleotide binding"/>
    <property type="evidence" value="ECO:0007669"/>
    <property type="project" value="InterPro"/>
</dbReference>
<keyword evidence="7" id="KW-0325">Glycoprotein</keyword>
<dbReference type="EMBL" id="JACAZF010000005">
    <property type="protein sequence ID" value="KAF7303785.1"/>
    <property type="molecule type" value="Genomic_DNA"/>
</dbReference>
<proteinExistence type="inferred from homology"/>
<evidence type="ECO:0000313" key="12">
    <source>
        <dbReference type="EMBL" id="KAF7303785.1"/>
    </source>
</evidence>
<evidence type="ECO:0000256" key="2">
    <source>
        <dbReference type="ARBA" id="ARBA00010790"/>
    </source>
</evidence>
<protein>
    <submittedName>
        <fullName evidence="12">Alcohol oxidase</fullName>
    </submittedName>
</protein>
<comment type="cofactor">
    <cofactor evidence="1 8">
        <name>FAD</name>
        <dbReference type="ChEBI" id="CHEBI:57692"/>
    </cofactor>
</comment>
<keyword evidence="3" id="KW-0285">Flavoprotein</keyword>
<dbReference type="InterPro" id="IPR007867">
    <property type="entry name" value="GMC_OxRtase_C"/>
</dbReference>
<feature type="domain" description="Glucose-methanol-choline oxidoreductase N-terminal" evidence="10">
    <location>
        <begin position="33"/>
        <end position="354"/>
    </location>
</feature>
<sequence length="619" mass="64873">MQLGPFLLLIAAAAAANGLLITDDPSIVVDKSFDYIVVGGGTAGLTVASRLAEDSGVTILVVEAGTDEQNNTAVNEPSQWTSLLGSPLSWNYMTTPQLGGKTVSFDAGLVLGGSSSINGMQYARGTRDQYDAIGKLGNSGWDWNSMLPYMKKAENFHAPSAEQVKQGATYQPTVHGTEGPLSVAFPTPYFGASAFQTFLQTARDVIPGLHPNLDLSSGHPNGGNSLYFTIFPGNASIPGGNRRCSSAQAYIYPARSEKRGLTILTGHQVTRISWKTAGRFQTASQIEFTPTPSINGTTSRLYAATVKKELIVAAGVFGTPHLLELSGVGNKTILEGVGVTPVIDLPSVGTNLQDPTVLVMALSPNASVSDSLKTINEPGTGSNNMLDISQVLGVDGAKAAVKELRDTVTARAQAQVGAGAFTSVKGLKAILSYQADSISSQKAPVVEQTYAAAPDGSFIAIVHFTLIPQSRGTVHISSGNPAVRSKIDPNFLANNLDLYLLANATKLSRKITQTPPFASLVGSETSPGLASVPINATDSDWQAFVIQQYSSVLNPIGTVSMLPRDMGGAVDSQLFVYGTSNVRVVDASIIPIPLSTGHETATVYGIAEKAADMIKAARK</sequence>
<dbReference type="GO" id="GO:0016614">
    <property type="term" value="F:oxidoreductase activity, acting on CH-OH group of donors"/>
    <property type="evidence" value="ECO:0007669"/>
    <property type="project" value="InterPro"/>
</dbReference>
<keyword evidence="6" id="KW-0560">Oxidoreductase</keyword>
<dbReference type="Pfam" id="PF00732">
    <property type="entry name" value="GMC_oxred_N"/>
    <property type="match status" value="1"/>
</dbReference>
<evidence type="ECO:0000256" key="5">
    <source>
        <dbReference type="ARBA" id="ARBA00022827"/>
    </source>
</evidence>
<evidence type="ECO:0000256" key="4">
    <source>
        <dbReference type="ARBA" id="ARBA00022729"/>
    </source>
</evidence>
<organism evidence="12 13">
    <name type="scientific">Mycena indigotica</name>
    <dbReference type="NCBI Taxonomy" id="2126181"/>
    <lineage>
        <taxon>Eukaryota</taxon>
        <taxon>Fungi</taxon>
        <taxon>Dikarya</taxon>
        <taxon>Basidiomycota</taxon>
        <taxon>Agaricomycotina</taxon>
        <taxon>Agaricomycetes</taxon>
        <taxon>Agaricomycetidae</taxon>
        <taxon>Agaricales</taxon>
        <taxon>Marasmiineae</taxon>
        <taxon>Mycenaceae</taxon>
        <taxon>Mycena</taxon>
    </lineage>
</organism>
<evidence type="ECO:0000256" key="7">
    <source>
        <dbReference type="ARBA" id="ARBA00023180"/>
    </source>
</evidence>
<dbReference type="SUPFAM" id="SSF51905">
    <property type="entry name" value="FAD/NAD(P)-binding domain"/>
    <property type="match status" value="1"/>
</dbReference>
<dbReference type="Gene3D" id="3.30.560.10">
    <property type="entry name" value="Glucose Oxidase, domain 3"/>
    <property type="match status" value="1"/>
</dbReference>
<dbReference type="Gene3D" id="4.10.450.10">
    <property type="entry name" value="Glucose Oxidase, domain 2"/>
    <property type="match status" value="1"/>
</dbReference>
<evidence type="ECO:0000256" key="8">
    <source>
        <dbReference type="PIRSR" id="PIRSR000137-2"/>
    </source>
</evidence>
<dbReference type="InterPro" id="IPR027424">
    <property type="entry name" value="Glucose_Oxidase_domain_2"/>
</dbReference>
<dbReference type="RefSeq" id="XP_037220757.1">
    <property type="nucleotide sequence ID" value="XM_037362836.1"/>
</dbReference>
<dbReference type="SUPFAM" id="SSF54373">
    <property type="entry name" value="FAD-linked reductases, C-terminal domain"/>
    <property type="match status" value="1"/>
</dbReference>
<keyword evidence="13" id="KW-1185">Reference proteome</keyword>
<dbReference type="Proteomes" id="UP000636479">
    <property type="component" value="Unassembled WGS sequence"/>
</dbReference>
<dbReference type="Gene3D" id="3.50.50.60">
    <property type="entry name" value="FAD/NAD(P)-binding domain"/>
    <property type="match status" value="1"/>
</dbReference>
<evidence type="ECO:0000256" key="1">
    <source>
        <dbReference type="ARBA" id="ARBA00001974"/>
    </source>
</evidence>
<evidence type="ECO:0000256" key="6">
    <source>
        <dbReference type="ARBA" id="ARBA00023002"/>
    </source>
</evidence>
<dbReference type="PANTHER" id="PTHR11552:SF201">
    <property type="entry name" value="GLUCOSE-METHANOL-CHOLINE OXIDOREDUCTASE N-TERMINAL DOMAIN-CONTAINING PROTEIN"/>
    <property type="match status" value="1"/>
</dbReference>